<accession>A0A1Y2BNL0</accession>
<reference evidence="2 3" key="1">
    <citation type="submission" date="2016-07" db="EMBL/GenBank/DDBJ databases">
        <title>Pervasive Adenine N6-methylation of Active Genes in Fungi.</title>
        <authorList>
            <consortium name="DOE Joint Genome Institute"/>
            <person name="Mondo S.J."/>
            <person name="Dannebaum R.O."/>
            <person name="Kuo R.C."/>
            <person name="Labutti K."/>
            <person name="Haridas S."/>
            <person name="Kuo A."/>
            <person name="Salamov A."/>
            <person name="Ahrendt S.R."/>
            <person name="Lipzen A."/>
            <person name="Sullivan W."/>
            <person name="Andreopoulos W.B."/>
            <person name="Clum A."/>
            <person name="Lindquist E."/>
            <person name="Daum C."/>
            <person name="Ramamoorthy G.K."/>
            <person name="Gryganskyi A."/>
            <person name="Culley D."/>
            <person name="Magnuson J.K."/>
            <person name="James T.Y."/>
            <person name="O'Malley M.A."/>
            <person name="Stajich J.E."/>
            <person name="Spatafora J.W."/>
            <person name="Visel A."/>
            <person name="Grigoriev I.V."/>
        </authorList>
    </citation>
    <scope>NUCLEOTIDE SEQUENCE [LARGE SCALE GENOMIC DNA]</scope>
    <source>
        <strain evidence="2 3">JEL800</strain>
    </source>
</reference>
<gene>
    <name evidence="2" type="ORF">BCR33DRAFT_722147</name>
</gene>
<dbReference type="AlphaFoldDB" id="A0A1Y2BNL0"/>
<feature type="transmembrane region" description="Helical" evidence="1">
    <location>
        <begin position="29"/>
        <end position="47"/>
    </location>
</feature>
<keyword evidence="3" id="KW-1185">Reference proteome</keyword>
<organism evidence="2 3">
    <name type="scientific">Rhizoclosmatium globosum</name>
    <dbReference type="NCBI Taxonomy" id="329046"/>
    <lineage>
        <taxon>Eukaryota</taxon>
        <taxon>Fungi</taxon>
        <taxon>Fungi incertae sedis</taxon>
        <taxon>Chytridiomycota</taxon>
        <taxon>Chytridiomycota incertae sedis</taxon>
        <taxon>Chytridiomycetes</taxon>
        <taxon>Chytridiales</taxon>
        <taxon>Chytriomycetaceae</taxon>
        <taxon>Rhizoclosmatium</taxon>
    </lineage>
</organism>
<evidence type="ECO:0000313" key="2">
    <source>
        <dbReference type="EMBL" id="ORY36348.1"/>
    </source>
</evidence>
<proteinExistence type="predicted"/>
<dbReference type="EMBL" id="MCGO01000056">
    <property type="protein sequence ID" value="ORY36348.1"/>
    <property type="molecule type" value="Genomic_DNA"/>
</dbReference>
<evidence type="ECO:0000256" key="1">
    <source>
        <dbReference type="SAM" id="Phobius"/>
    </source>
</evidence>
<keyword evidence="1" id="KW-0472">Membrane</keyword>
<evidence type="ECO:0000313" key="3">
    <source>
        <dbReference type="Proteomes" id="UP000193642"/>
    </source>
</evidence>
<keyword evidence="1" id="KW-0812">Transmembrane</keyword>
<keyword evidence="1" id="KW-1133">Transmembrane helix</keyword>
<protein>
    <submittedName>
        <fullName evidence="2">Uncharacterized protein</fullName>
    </submittedName>
</protein>
<dbReference type="Proteomes" id="UP000193642">
    <property type="component" value="Unassembled WGS sequence"/>
</dbReference>
<comment type="caution">
    <text evidence="2">The sequence shown here is derived from an EMBL/GenBank/DDBJ whole genome shotgun (WGS) entry which is preliminary data.</text>
</comment>
<name>A0A1Y2BNL0_9FUNG</name>
<sequence>MGGLTRQLNTLSQRETRKVEFRPHHRKRLLLRSILFPLANHFLSIFVPDIVNFFEGWPHTSNFTFSLPEFQKKLTDPDGIYSMFFMSPFSNG</sequence>